<dbReference type="PANTHER" id="PTHR10993">
    <property type="entry name" value="OCTANOYLTRANSFERASE"/>
    <property type="match status" value="1"/>
</dbReference>
<dbReference type="UniPathway" id="UPA00538">
    <property type="reaction ID" value="UER00592"/>
</dbReference>
<dbReference type="Gene3D" id="3.30.930.10">
    <property type="entry name" value="Bira Bifunctional Protein, Domain 2"/>
    <property type="match status" value="1"/>
</dbReference>
<name>A0A564ZLR3_9BACT</name>
<dbReference type="CDD" id="cd16444">
    <property type="entry name" value="LipB"/>
    <property type="match status" value="1"/>
</dbReference>
<dbReference type="PROSITE" id="PS01313">
    <property type="entry name" value="LIPB"/>
    <property type="match status" value="1"/>
</dbReference>
<accession>A0A564ZLR3</accession>
<dbReference type="PIRSF" id="PIRSF016262">
    <property type="entry name" value="LPLase"/>
    <property type="match status" value="1"/>
</dbReference>
<dbReference type="EMBL" id="CABIKM010000044">
    <property type="protein sequence ID" value="VUZ86113.1"/>
    <property type="molecule type" value="Genomic_DNA"/>
</dbReference>
<keyword evidence="2 5" id="KW-0808">Transferase</keyword>
<feature type="binding site" evidence="5 8">
    <location>
        <begin position="76"/>
        <end position="83"/>
    </location>
    <ligand>
        <name>substrate</name>
    </ligand>
</feature>
<dbReference type="GO" id="GO:0009249">
    <property type="term" value="P:protein lipoylation"/>
    <property type="evidence" value="ECO:0007669"/>
    <property type="project" value="InterPro"/>
</dbReference>
<evidence type="ECO:0000256" key="9">
    <source>
        <dbReference type="PIRSR" id="PIRSR016262-3"/>
    </source>
</evidence>
<feature type="site" description="Lowers pKa of active site Cys" evidence="5 9">
    <location>
        <position position="140"/>
    </location>
</feature>
<feature type="binding site" evidence="5 8">
    <location>
        <begin position="156"/>
        <end position="158"/>
    </location>
    <ligand>
        <name>substrate</name>
    </ligand>
</feature>
<dbReference type="Proteomes" id="UP000334340">
    <property type="component" value="Unassembled WGS sequence"/>
</dbReference>
<feature type="domain" description="BPL/LPL catalytic" evidence="11">
    <location>
        <begin position="31"/>
        <end position="213"/>
    </location>
</feature>
<evidence type="ECO:0000256" key="1">
    <source>
        <dbReference type="ARBA" id="ARBA00004821"/>
    </source>
</evidence>
<evidence type="ECO:0000256" key="6">
    <source>
        <dbReference type="PIRNR" id="PIRNR016262"/>
    </source>
</evidence>
<dbReference type="InterPro" id="IPR000544">
    <property type="entry name" value="Octanoyltransferase"/>
</dbReference>
<evidence type="ECO:0000259" key="11">
    <source>
        <dbReference type="PROSITE" id="PS51733"/>
    </source>
</evidence>
<dbReference type="Pfam" id="PF21948">
    <property type="entry name" value="LplA-B_cat"/>
    <property type="match status" value="1"/>
</dbReference>
<keyword evidence="13" id="KW-1185">Reference proteome</keyword>
<dbReference type="InterPro" id="IPR004143">
    <property type="entry name" value="BPL_LPL_catalytic"/>
</dbReference>
<dbReference type="EC" id="2.3.1.181" evidence="5 6"/>
<dbReference type="NCBIfam" id="TIGR00214">
    <property type="entry name" value="lipB"/>
    <property type="match status" value="1"/>
</dbReference>
<comment type="pathway">
    <text evidence="1 5 6">Protein modification; protein lipoylation via endogenous pathway; protein N(6)-(lipoyl)lysine from octanoyl-[acyl-carrier-protein]: step 1/2.</text>
</comment>
<comment type="miscellaneous">
    <text evidence="5">In the reaction, the free carboxyl group of octanoic acid is attached via an amide linkage to the epsilon-amino group of a specific lysine residue of lipoyl domains of lipoate-dependent enzymes.</text>
</comment>
<feature type="active site" description="Acyl-thioester intermediate" evidence="5 7">
    <location>
        <position position="174"/>
    </location>
</feature>
<evidence type="ECO:0000256" key="7">
    <source>
        <dbReference type="PIRSR" id="PIRSR016262-1"/>
    </source>
</evidence>
<evidence type="ECO:0000256" key="2">
    <source>
        <dbReference type="ARBA" id="ARBA00022679"/>
    </source>
</evidence>
<dbReference type="PROSITE" id="PS51733">
    <property type="entry name" value="BPL_LPL_CATALYTIC"/>
    <property type="match status" value="1"/>
</dbReference>
<organism evidence="12 13">
    <name type="scientific">Candidatus Methylomirabilis lanthanidiphila</name>
    <dbReference type="NCBI Taxonomy" id="2211376"/>
    <lineage>
        <taxon>Bacteria</taxon>
        <taxon>Candidatus Methylomirabilota</taxon>
        <taxon>Candidatus Methylomirabilia</taxon>
        <taxon>Candidatus Methylomirabilales</taxon>
        <taxon>Candidatus Methylomirabilaceae</taxon>
        <taxon>Candidatus Methylomirabilis</taxon>
    </lineage>
</organism>
<comment type="similarity">
    <text evidence="5 6">Belongs to the LipB family.</text>
</comment>
<dbReference type="InterPro" id="IPR020605">
    <property type="entry name" value="Octanoyltransferase_CS"/>
</dbReference>
<evidence type="ECO:0000256" key="8">
    <source>
        <dbReference type="PIRSR" id="PIRSR016262-2"/>
    </source>
</evidence>
<comment type="subcellular location">
    <subcellularLocation>
        <location evidence="5">Cytoplasm</location>
    </subcellularLocation>
</comment>
<evidence type="ECO:0000256" key="3">
    <source>
        <dbReference type="ARBA" id="ARBA00023315"/>
    </source>
</evidence>
<evidence type="ECO:0000256" key="10">
    <source>
        <dbReference type="SAM" id="MobiDB-lite"/>
    </source>
</evidence>
<dbReference type="InterPro" id="IPR045864">
    <property type="entry name" value="aa-tRNA-synth_II/BPL/LPL"/>
</dbReference>
<dbReference type="SUPFAM" id="SSF55681">
    <property type="entry name" value="Class II aaRS and biotin synthetases"/>
    <property type="match status" value="1"/>
</dbReference>
<evidence type="ECO:0000313" key="13">
    <source>
        <dbReference type="Proteomes" id="UP000334340"/>
    </source>
</evidence>
<dbReference type="GO" id="GO:0005737">
    <property type="term" value="C:cytoplasm"/>
    <property type="evidence" value="ECO:0007669"/>
    <property type="project" value="UniProtKB-SubCell"/>
</dbReference>
<comment type="function">
    <text evidence="4 5 6">Catalyzes the transfer of endogenously produced octanoic acid from octanoyl-acyl-carrier-protein onto the lipoyl domains of lipoate-dependent enzymes. Lipoyl-ACP can also act as a substrate although octanoyl-ACP is likely to be the physiological substrate.</text>
</comment>
<dbReference type="NCBIfam" id="NF010925">
    <property type="entry name" value="PRK14345.1"/>
    <property type="match status" value="1"/>
</dbReference>
<proteinExistence type="inferred from homology"/>
<keyword evidence="3 5" id="KW-0012">Acyltransferase</keyword>
<evidence type="ECO:0000256" key="4">
    <source>
        <dbReference type="ARBA" id="ARBA00024732"/>
    </source>
</evidence>
<feature type="binding site" evidence="5 8">
    <location>
        <begin position="143"/>
        <end position="145"/>
    </location>
    <ligand>
        <name>substrate</name>
    </ligand>
</feature>
<keyword evidence="12" id="KW-0436">Ligase</keyword>
<evidence type="ECO:0000256" key="5">
    <source>
        <dbReference type="HAMAP-Rule" id="MF_00013"/>
    </source>
</evidence>
<dbReference type="PANTHER" id="PTHR10993:SF7">
    <property type="entry name" value="LIPOYLTRANSFERASE 2, MITOCHONDRIAL-RELATED"/>
    <property type="match status" value="1"/>
</dbReference>
<dbReference type="AlphaFoldDB" id="A0A564ZLR3"/>
<gene>
    <name evidence="5" type="primary">lipB</name>
    <name evidence="12" type="ORF">MELA_02509</name>
</gene>
<reference evidence="12 13" key="1">
    <citation type="submission" date="2019-07" db="EMBL/GenBank/DDBJ databases">
        <authorList>
            <person name="Cremers G."/>
        </authorList>
    </citation>
    <scope>NUCLEOTIDE SEQUENCE [LARGE SCALE GENOMIC DNA]</scope>
</reference>
<dbReference type="HAMAP" id="MF_00013">
    <property type="entry name" value="LipB"/>
    <property type="match status" value="1"/>
</dbReference>
<protein>
    <recommendedName>
        <fullName evidence="5 6">Octanoyltransferase</fullName>
        <ecNumber evidence="5 6">2.3.1.181</ecNumber>
    </recommendedName>
    <alternativeName>
        <fullName evidence="5">Lipoate-protein ligase B</fullName>
    </alternativeName>
    <alternativeName>
        <fullName evidence="5">Lipoyl/octanoyl transferase</fullName>
    </alternativeName>
    <alternativeName>
        <fullName evidence="5">Octanoyl-[acyl-carrier-protein]-protein N-octanoyltransferase</fullName>
    </alternativeName>
</protein>
<feature type="region of interest" description="Disordered" evidence="10">
    <location>
        <begin position="224"/>
        <end position="244"/>
    </location>
</feature>
<sequence length="244" mass="26829">MRTCSLIELGTIPYAEALTLQRRLATLRAEDRLGDMLLLVQHLPVITLGRAGQKANLRVPESSLAQMGVEFFEVERGGDMTYHGPGQLVGYPILNLTDHGRDVHRYLRQLEEVLIVTLSDFGIAAGRSRGRTGVWVGDRKIASLGIHVGRWVTRHGFALNVDMDLTPFELIVPCGIQGVRMTSMTQELCRPISIREVTAALTERFEAEFGIAFVPALLSERSDARSGDADMSDSNESAIVGGIR</sequence>
<dbReference type="GO" id="GO:0033819">
    <property type="term" value="F:lipoyl(octanoyl) transferase activity"/>
    <property type="evidence" value="ECO:0007669"/>
    <property type="project" value="UniProtKB-EC"/>
</dbReference>
<keyword evidence="5" id="KW-0963">Cytoplasm</keyword>
<dbReference type="GO" id="GO:0016874">
    <property type="term" value="F:ligase activity"/>
    <property type="evidence" value="ECO:0007669"/>
    <property type="project" value="UniProtKB-KW"/>
</dbReference>
<evidence type="ECO:0000313" key="12">
    <source>
        <dbReference type="EMBL" id="VUZ86113.1"/>
    </source>
</evidence>
<comment type="catalytic activity">
    <reaction evidence="5 6">
        <text>octanoyl-[ACP] + L-lysyl-[protein] = N(6)-octanoyl-L-lysyl-[protein] + holo-[ACP] + H(+)</text>
        <dbReference type="Rhea" id="RHEA:17665"/>
        <dbReference type="Rhea" id="RHEA-COMP:9636"/>
        <dbReference type="Rhea" id="RHEA-COMP:9685"/>
        <dbReference type="Rhea" id="RHEA-COMP:9752"/>
        <dbReference type="Rhea" id="RHEA-COMP:9928"/>
        <dbReference type="ChEBI" id="CHEBI:15378"/>
        <dbReference type="ChEBI" id="CHEBI:29969"/>
        <dbReference type="ChEBI" id="CHEBI:64479"/>
        <dbReference type="ChEBI" id="CHEBI:78463"/>
        <dbReference type="ChEBI" id="CHEBI:78809"/>
        <dbReference type="EC" id="2.3.1.181"/>
    </reaction>
</comment>